<feature type="DNA-binding region" description="H-T-H motif" evidence="2">
    <location>
        <begin position="77"/>
        <end position="96"/>
    </location>
</feature>
<dbReference type="PROSITE" id="PS50977">
    <property type="entry name" value="HTH_TETR_2"/>
    <property type="match status" value="1"/>
</dbReference>
<sequence>MNMTPDASRENDNKEAASSTRNSIVSRSDEREPDDLAEWLQELSSQIDQNDKKTQKQLKILQSAIEVFAEKGYAASSTSEIAQRAGVAEGTIFRHYKTKKELLLSIVTPVMAKFIAPFVLRDFHKVLESRYETYGDFLRAILINRLAFAKKNLPMLKIMLQEIPFHPDLREEYKDIVSKQVVSKLTNAVVYYQQKGEIIDLPSSAVLRFTVGSIFGFLISRFILLPELDWHDEQEIEWTVQFITKGLKPE</sequence>
<comment type="caution">
    <text evidence="5">The sequence shown here is derived from an EMBL/GenBank/DDBJ whole genome shotgun (WGS) entry which is preliminary data.</text>
</comment>
<accession>A0ABW5R6S6</accession>
<feature type="region of interest" description="Disordered" evidence="3">
    <location>
        <begin position="1"/>
        <end position="35"/>
    </location>
</feature>
<dbReference type="Proteomes" id="UP001597497">
    <property type="component" value="Unassembled WGS sequence"/>
</dbReference>
<organism evidence="5 6">
    <name type="scientific">Marinicrinis sediminis</name>
    <dbReference type="NCBI Taxonomy" id="1652465"/>
    <lineage>
        <taxon>Bacteria</taxon>
        <taxon>Bacillati</taxon>
        <taxon>Bacillota</taxon>
        <taxon>Bacilli</taxon>
        <taxon>Bacillales</taxon>
        <taxon>Paenibacillaceae</taxon>
    </lineage>
</organism>
<proteinExistence type="predicted"/>
<dbReference type="PANTHER" id="PTHR30055">
    <property type="entry name" value="HTH-TYPE TRANSCRIPTIONAL REGULATOR RUTR"/>
    <property type="match status" value="1"/>
</dbReference>
<reference evidence="6" key="1">
    <citation type="journal article" date="2019" name="Int. J. Syst. Evol. Microbiol.">
        <title>The Global Catalogue of Microorganisms (GCM) 10K type strain sequencing project: providing services to taxonomists for standard genome sequencing and annotation.</title>
        <authorList>
            <consortium name="The Broad Institute Genomics Platform"/>
            <consortium name="The Broad Institute Genome Sequencing Center for Infectious Disease"/>
            <person name="Wu L."/>
            <person name="Ma J."/>
        </authorList>
    </citation>
    <scope>NUCLEOTIDE SEQUENCE [LARGE SCALE GENOMIC DNA]</scope>
    <source>
        <strain evidence="6">KCTC 33676</strain>
    </source>
</reference>
<evidence type="ECO:0000256" key="1">
    <source>
        <dbReference type="ARBA" id="ARBA00023125"/>
    </source>
</evidence>
<evidence type="ECO:0000256" key="2">
    <source>
        <dbReference type="PROSITE-ProRule" id="PRU00335"/>
    </source>
</evidence>
<dbReference type="RefSeq" id="WP_379927595.1">
    <property type="nucleotide sequence ID" value="NZ_JBHUMM010000001.1"/>
</dbReference>
<dbReference type="PRINTS" id="PR00455">
    <property type="entry name" value="HTHTETR"/>
</dbReference>
<evidence type="ECO:0000256" key="3">
    <source>
        <dbReference type="SAM" id="MobiDB-lite"/>
    </source>
</evidence>
<dbReference type="PANTHER" id="PTHR30055:SF222">
    <property type="entry name" value="REGULATORY PROTEIN"/>
    <property type="match status" value="1"/>
</dbReference>
<dbReference type="InterPro" id="IPR009057">
    <property type="entry name" value="Homeodomain-like_sf"/>
</dbReference>
<dbReference type="InterPro" id="IPR001647">
    <property type="entry name" value="HTH_TetR"/>
</dbReference>
<evidence type="ECO:0000259" key="4">
    <source>
        <dbReference type="PROSITE" id="PS50977"/>
    </source>
</evidence>
<feature type="compositionally biased region" description="Polar residues" evidence="3">
    <location>
        <begin position="16"/>
        <end position="26"/>
    </location>
</feature>
<dbReference type="SUPFAM" id="SSF46689">
    <property type="entry name" value="Homeodomain-like"/>
    <property type="match status" value="1"/>
</dbReference>
<dbReference type="SUPFAM" id="SSF48498">
    <property type="entry name" value="Tetracyclin repressor-like, C-terminal domain"/>
    <property type="match status" value="1"/>
</dbReference>
<evidence type="ECO:0000313" key="6">
    <source>
        <dbReference type="Proteomes" id="UP001597497"/>
    </source>
</evidence>
<keyword evidence="6" id="KW-1185">Reference proteome</keyword>
<feature type="domain" description="HTH tetR-type" evidence="4">
    <location>
        <begin position="54"/>
        <end position="114"/>
    </location>
</feature>
<dbReference type="EMBL" id="JBHUMM010000001">
    <property type="protein sequence ID" value="MFD2670260.1"/>
    <property type="molecule type" value="Genomic_DNA"/>
</dbReference>
<dbReference type="InterPro" id="IPR036271">
    <property type="entry name" value="Tet_transcr_reg_TetR-rel_C_sf"/>
</dbReference>
<dbReference type="Pfam" id="PF00440">
    <property type="entry name" value="TetR_N"/>
    <property type="match status" value="1"/>
</dbReference>
<keyword evidence="1 2" id="KW-0238">DNA-binding</keyword>
<dbReference type="Gene3D" id="1.10.357.10">
    <property type="entry name" value="Tetracycline Repressor, domain 2"/>
    <property type="match status" value="1"/>
</dbReference>
<dbReference type="InterPro" id="IPR050109">
    <property type="entry name" value="HTH-type_TetR-like_transc_reg"/>
</dbReference>
<protein>
    <submittedName>
        <fullName evidence="5">TetR/AcrR family transcriptional regulator</fullName>
    </submittedName>
</protein>
<name>A0ABW5R6S6_9BACL</name>
<gene>
    <name evidence="5" type="ORF">ACFSUC_01405</name>
</gene>
<evidence type="ECO:0000313" key="5">
    <source>
        <dbReference type="EMBL" id="MFD2670260.1"/>
    </source>
</evidence>